<feature type="signal peptide" evidence="1">
    <location>
        <begin position="1"/>
        <end position="21"/>
    </location>
</feature>
<dbReference type="GO" id="GO:0016787">
    <property type="term" value="F:hydrolase activity"/>
    <property type="evidence" value="ECO:0007669"/>
    <property type="project" value="UniProtKB-ARBA"/>
</dbReference>
<dbReference type="STRING" id="354355.SAMN05660816_05304"/>
<keyword evidence="1" id="KW-0732">Signal</keyword>
<dbReference type="InterPro" id="IPR017850">
    <property type="entry name" value="Alkaline_phosphatase_core_sf"/>
</dbReference>
<evidence type="ECO:0000313" key="3">
    <source>
        <dbReference type="Proteomes" id="UP000192610"/>
    </source>
</evidence>
<sequence length="426" mass="47292">MRPRILAVFPLLLSIAFTAGAQTTHGVEVDTTQRVVPGRTNSEASKKKPYVILISLDGFRYDYVQKHGATHIQELAKAGVSAASMQPSYPSVTFPNHYTLVTGMYPSHHGLVGNSFYDAAMGRSYSMANKKEVGDSSWYGGTPLWVLAEQNNLVSASMYWVGSEAAVKGVRPTYSYVYNDKIPLDKRVDVVKDWLTLPEAQRPHFITFYMNEPDHSGHSFGPDAPQTQEAVHNVDNAIFQLTEAVKTTGLPVNFVLVADHGMTAVDTAHWIPTPAAIDTAKFLIQSGGTMMNIYAKDKQTLMPLYTQLKKEADNYQVYLKKEVPAYLHFGAADDRYNRIGDIVLLPTWPMVFSNRKPGKGYHGFDPTQVKDMHAIFYAWGPAFKKGITIPTFENVDVYPMIAGLLGLPVTEKIDGNKKVLQPILVK</sequence>
<evidence type="ECO:0000313" key="2">
    <source>
        <dbReference type="EMBL" id="OQP52671.1"/>
    </source>
</evidence>
<dbReference type="Proteomes" id="UP000192610">
    <property type="component" value="Unassembled WGS sequence"/>
</dbReference>
<proteinExistence type="predicted"/>
<keyword evidence="3" id="KW-1185">Reference proteome</keyword>
<dbReference type="InterPro" id="IPR002591">
    <property type="entry name" value="Phosphodiest/P_Trfase"/>
</dbReference>
<dbReference type="OrthoDB" id="9779418at2"/>
<name>A0A1V9F2W9_9BACT</name>
<accession>A0A1V9F2W9</accession>
<gene>
    <name evidence="2" type="ORF">A4H97_25240</name>
</gene>
<dbReference type="Gene3D" id="3.30.1360.180">
    <property type="match status" value="1"/>
</dbReference>
<reference evidence="3" key="1">
    <citation type="submission" date="2016-04" db="EMBL/GenBank/DDBJ databases">
        <authorList>
            <person name="Chen L."/>
            <person name="Zhuang W."/>
            <person name="Wang G."/>
        </authorList>
    </citation>
    <scope>NUCLEOTIDE SEQUENCE [LARGE SCALE GENOMIC DNA]</scope>
    <source>
        <strain evidence="3">17621</strain>
    </source>
</reference>
<dbReference type="SUPFAM" id="SSF53649">
    <property type="entry name" value="Alkaline phosphatase-like"/>
    <property type="match status" value="1"/>
</dbReference>
<dbReference type="RefSeq" id="WP_081198146.1">
    <property type="nucleotide sequence ID" value="NZ_FOCZ01000012.1"/>
</dbReference>
<dbReference type="Gene3D" id="3.40.720.10">
    <property type="entry name" value="Alkaline Phosphatase, subunit A"/>
    <property type="match status" value="1"/>
</dbReference>
<dbReference type="AlphaFoldDB" id="A0A1V9F2W9"/>
<comment type="caution">
    <text evidence="2">The sequence shown here is derived from an EMBL/GenBank/DDBJ whole genome shotgun (WGS) entry which is preliminary data.</text>
</comment>
<dbReference type="PANTHER" id="PTHR10151:SF120">
    <property type="entry name" value="BIS(5'-ADENOSYL)-TRIPHOSPHATASE"/>
    <property type="match status" value="1"/>
</dbReference>
<protein>
    <submittedName>
        <fullName evidence="2">Phosphodiesterase</fullName>
    </submittedName>
</protein>
<dbReference type="PANTHER" id="PTHR10151">
    <property type="entry name" value="ECTONUCLEOTIDE PYROPHOSPHATASE/PHOSPHODIESTERASE"/>
    <property type="match status" value="1"/>
</dbReference>
<dbReference type="Pfam" id="PF01663">
    <property type="entry name" value="Phosphodiest"/>
    <property type="match status" value="1"/>
</dbReference>
<feature type="chain" id="PRO_5010700499" evidence="1">
    <location>
        <begin position="22"/>
        <end position="426"/>
    </location>
</feature>
<dbReference type="CDD" id="cd16018">
    <property type="entry name" value="Enpp"/>
    <property type="match status" value="1"/>
</dbReference>
<dbReference type="EMBL" id="LVXG01000008">
    <property type="protein sequence ID" value="OQP52671.1"/>
    <property type="molecule type" value="Genomic_DNA"/>
</dbReference>
<evidence type="ECO:0000256" key="1">
    <source>
        <dbReference type="SAM" id="SignalP"/>
    </source>
</evidence>
<organism evidence="2 3">
    <name type="scientific">Niastella yeongjuensis</name>
    <dbReference type="NCBI Taxonomy" id="354355"/>
    <lineage>
        <taxon>Bacteria</taxon>
        <taxon>Pseudomonadati</taxon>
        <taxon>Bacteroidota</taxon>
        <taxon>Chitinophagia</taxon>
        <taxon>Chitinophagales</taxon>
        <taxon>Chitinophagaceae</taxon>
        <taxon>Niastella</taxon>
    </lineage>
</organism>